<dbReference type="GO" id="GO:0032196">
    <property type="term" value="P:transposition"/>
    <property type="evidence" value="ECO:0007669"/>
    <property type="project" value="UniProtKB-KW"/>
</dbReference>
<dbReference type="NCBIfam" id="NF033587">
    <property type="entry name" value="transpos_IS6"/>
    <property type="match status" value="1"/>
</dbReference>
<comment type="caution">
    <text evidence="6">The sequence shown here is derived from an EMBL/GenBank/DDBJ whole genome shotgun (WGS) entry which is preliminary data.</text>
</comment>
<dbReference type="InterPro" id="IPR036397">
    <property type="entry name" value="RNaseH_sf"/>
</dbReference>
<dbReference type="InterPro" id="IPR052183">
    <property type="entry name" value="IS_Transposase"/>
</dbReference>
<dbReference type="PANTHER" id="PTHR35528:SF3">
    <property type="entry name" value="BLL1675 PROTEIN"/>
    <property type="match status" value="1"/>
</dbReference>
<protein>
    <submittedName>
        <fullName evidence="6">IS6 family transposase</fullName>
    </submittedName>
</protein>
<feature type="domain" description="DDE" evidence="5">
    <location>
        <begin position="77"/>
        <end position="206"/>
    </location>
</feature>
<dbReference type="Gene3D" id="3.30.420.10">
    <property type="entry name" value="Ribonuclease H-like superfamily/Ribonuclease H"/>
    <property type="match status" value="1"/>
</dbReference>
<dbReference type="Proteomes" id="UP000526233">
    <property type="component" value="Unassembled WGS sequence"/>
</dbReference>
<dbReference type="AlphaFoldDB" id="A0A7Y3X032"/>
<geneLocation type="plasmid" evidence="6">
    <name>p1</name>
</geneLocation>
<sequence length="237" mass="28158">MKLPSSFPRLKGFRFPREIVAYAVWAYYRFALSTADVEDLLAERGVIVSRETIRLWINRFGRHFADCIRRDRPKPNDKWHIDEVVITIGGKKYWLWRAIDADGDVLDILVQTRRNTKAAKRFFTRLIRQYGQPRVVVTDKLRSYTKPVQKKIAPDADHRAHKGLNNRIENSHRLSRKREKIMGRFKSPRQAQRFLSAHDQINTIFRPRRYNLTAISYRHARTDAFALWRDYTTEMTA</sequence>
<gene>
    <name evidence="6" type="ORF">EHE22_26220</name>
</gene>
<dbReference type="InterPro" id="IPR047930">
    <property type="entry name" value="Transpos_IS6"/>
</dbReference>
<evidence type="ECO:0000256" key="3">
    <source>
        <dbReference type="ARBA" id="ARBA00023125"/>
    </source>
</evidence>
<dbReference type="InterPro" id="IPR032874">
    <property type="entry name" value="DDE_dom"/>
</dbReference>
<dbReference type="GO" id="GO:0003677">
    <property type="term" value="F:DNA binding"/>
    <property type="evidence" value="ECO:0007669"/>
    <property type="project" value="UniProtKB-KW"/>
</dbReference>
<reference evidence="6 7" key="1">
    <citation type="submission" date="2018-11" db="EMBL/GenBank/DDBJ databases">
        <title>Genome sequencing and analysis.</title>
        <authorList>
            <person name="Huang Y.-T."/>
        </authorList>
    </citation>
    <scope>NUCLEOTIDE SEQUENCE [LARGE SCALE GENOMIC DNA]</scope>
    <source>
        <strain evidence="6 7">SHIN</strain>
        <plasmid evidence="6">p1</plasmid>
    </source>
</reference>
<proteinExistence type="predicted"/>
<evidence type="ECO:0000256" key="4">
    <source>
        <dbReference type="ARBA" id="ARBA00023172"/>
    </source>
</evidence>
<dbReference type="RefSeq" id="WP_171380656.1">
    <property type="nucleotide sequence ID" value="NZ_PKQI01000006.1"/>
</dbReference>
<evidence type="ECO:0000256" key="1">
    <source>
        <dbReference type="ARBA" id="ARBA00002286"/>
    </source>
</evidence>
<keyword evidence="4" id="KW-0233">DNA recombination</keyword>
<dbReference type="Pfam" id="PF13610">
    <property type="entry name" value="DDE_Tnp_IS240"/>
    <property type="match status" value="1"/>
</dbReference>
<dbReference type="PANTHER" id="PTHR35528">
    <property type="entry name" value="BLL1675 PROTEIN"/>
    <property type="match status" value="1"/>
</dbReference>
<dbReference type="InterPro" id="IPR012337">
    <property type="entry name" value="RNaseH-like_sf"/>
</dbReference>
<evidence type="ECO:0000313" key="7">
    <source>
        <dbReference type="Proteomes" id="UP000526233"/>
    </source>
</evidence>
<dbReference type="GO" id="GO:0006310">
    <property type="term" value="P:DNA recombination"/>
    <property type="evidence" value="ECO:0007669"/>
    <property type="project" value="UniProtKB-KW"/>
</dbReference>
<dbReference type="EMBL" id="PKQI01000006">
    <property type="protein sequence ID" value="NNV23863.1"/>
    <property type="molecule type" value="Genomic_DNA"/>
</dbReference>
<name>A0A7Y3X032_9HYPH</name>
<dbReference type="SUPFAM" id="SSF53098">
    <property type="entry name" value="Ribonuclease H-like"/>
    <property type="match status" value="1"/>
</dbReference>
<organism evidence="6 7">
    <name type="scientific">Brucella pseudogrignonensis</name>
    <dbReference type="NCBI Taxonomy" id="419475"/>
    <lineage>
        <taxon>Bacteria</taxon>
        <taxon>Pseudomonadati</taxon>
        <taxon>Pseudomonadota</taxon>
        <taxon>Alphaproteobacteria</taxon>
        <taxon>Hyphomicrobiales</taxon>
        <taxon>Brucellaceae</taxon>
        <taxon>Brucella/Ochrobactrum group</taxon>
        <taxon>Brucella</taxon>
    </lineage>
</organism>
<comment type="function">
    <text evidence="1">Involved in the transposition of the insertion sequence.</text>
</comment>
<evidence type="ECO:0000256" key="2">
    <source>
        <dbReference type="ARBA" id="ARBA00022578"/>
    </source>
</evidence>
<evidence type="ECO:0000259" key="5">
    <source>
        <dbReference type="Pfam" id="PF13610"/>
    </source>
</evidence>
<keyword evidence="6" id="KW-0614">Plasmid</keyword>
<keyword evidence="3" id="KW-0238">DNA-binding</keyword>
<evidence type="ECO:0000313" key="6">
    <source>
        <dbReference type="EMBL" id="NNV23863.1"/>
    </source>
</evidence>
<accession>A0A7Y3X032</accession>
<keyword evidence="2" id="KW-0815">Transposition</keyword>